<keyword evidence="3" id="KW-1185">Reference proteome</keyword>
<keyword evidence="1" id="KW-1133">Transmembrane helix</keyword>
<reference evidence="2" key="1">
    <citation type="submission" date="2021-02" db="EMBL/GenBank/DDBJ databases">
        <authorList>
            <person name="Dougan E. K."/>
            <person name="Rhodes N."/>
            <person name="Thang M."/>
            <person name="Chan C."/>
        </authorList>
    </citation>
    <scope>NUCLEOTIDE SEQUENCE</scope>
</reference>
<comment type="caution">
    <text evidence="2">The sequence shown here is derived from an EMBL/GenBank/DDBJ whole genome shotgun (WGS) entry which is preliminary data.</text>
</comment>
<evidence type="ECO:0000256" key="1">
    <source>
        <dbReference type="SAM" id="Phobius"/>
    </source>
</evidence>
<feature type="transmembrane region" description="Helical" evidence="1">
    <location>
        <begin position="1572"/>
        <end position="1597"/>
    </location>
</feature>
<feature type="transmembrane region" description="Helical" evidence="1">
    <location>
        <begin position="1452"/>
        <end position="1474"/>
    </location>
</feature>
<evidence type="ECO:0000313" key="2">
    <source>
        <dbReference type="EMBL" id="CAE7229888.1"/>
    </source>
</evidence>
<name>A0A812KGE2_9DINO</name>
<proteinExistence type="predicted"/>
<dbReference type="EMBL" id="CAJNDS010000713">
    <property type="protein sequence ID" value="CAE7229888.1"/>
    <property type="molecule type" value="Genomic_DNA"/>
</dbReference>
<accession>A0A812KGE2</accession>
<feature type="transmembrane region" description="Helical" evidence="1">
    <location>
        <begin position="1546"/>
        <end position="1565"/>
    </location>
</feature>
<organism evidence="2 3">
    <name type="scientific">Symbiodinium natans</name>
    <dbReference type="NCBI Taxonomy" id="878477"/>
    <lineage>
        <taxon>Eukaryota</taxon>
        <taxon>Sar</taxon>
        <taxon>Alveolata</taxon>
        <taxon>Dinophyceae</taxon>
        <taxon>Suessiales</taxon>
        <taxon>Symbiodiniaceae</taxon>
        <taxon>Symbiodinium</taxon>
    </lineage>
</organism>
<protein>
    <submittedName>
        <fullName evidence="2">Uncharacterized protein</fullName>
    </submittedName>
</protein>
<sequence length="1642" mass="181642">MAVFVADSKFAKEVGRRAFGCPEIRKKQNCLKLNSFSLPRRRKAFRPLGKPDCAIPRRAVRPSVDRTGGSWMYRSMRSLFEQVEGILARGKMFVPTEHPLAHVSRRADDGPRVAWTPASEMDPWSAELGSAPGQQAQNLFQNISPNISQNISQNFQVIAFEITGTSSAGSYCFLPSKQQLAVNGVASLGGFHKTGDVPDAVPLDISLSSRRASRQWILPPLDCKFDAEAWCQCWVLISRNGERLLPHSAAERMQRSSRRSATEVYELNFVKEAFLRFRSDSAEVNVSDLRDVLDHLGYLGITDEAAASLAKEVSRFSTLDFQELQKVTEHAGSWELQQIEQAFQRQAEQTDGVTMHVNRLSVLMLAIPYHPRLQFILHDLGATSEHQAIRELQAFLALLRMPRQRPMNYAFHAASGLCSSVSSRLDFEKVNRFLATHRAAQCCRWANWSSQALVDRAETLFKSIAHRGSGGRLEVTVHRVPELLRRLCEDDVSEFVTELCDASGDEGAAAIYRWGSVVVLVALGPLRPSHSMSLNEFLTWLRRLRCLHFRRTWQKYEEAPGSVLPGNLGSKQNSAFLESSWGPLDFCWSVTLAISSCKNGTDGQTYHDVLLGGHVSVDALDLVRSPVQYKYRFAKCALLSYPLDYVVHYSVCVFSDAVLAEVGRQRAELLRFELVDSLRRLMKDLSMAEAKYFTGVFGNFQSEECYGLKGDEIYSLLLDAKAAGHRLLSLSDFLSMMRACRVRERGMLKTAYEMKAQCQPQAVRLQSFLLRDMGLSDLSDVEETGSGLSVSDEEEMCNESSRAAFRRRSSVKQDAQSKTQVKGEGLVVPSGVLEALGAVGWSLAEEALYEALARLNLTRSLLSLVEFQSLATLLREEEATQKQTRAGWSASEARDIQSLYQAHAGAEGQLDEDRLERLLWDLDVRKGFGELKQLLDKARMLSSDELEGSNKVTLSTLMHLLRFISQKGLRTEADLAGYRDLFRKLRASSKFRGKSESGLTVPLLKGVNKRINGLVSWLMKSGEGGSESEEWGKWGARGKVVRAGEVGKVLANDETYRLREEYPVIVQKIRSALAVPSSEQQALVSFGVVGRRLPGLQTFQACVRHWRLPKLEDVWFWFVIEAVIGRKASEPLGRAQPEPCRGALCSVLVKARTLALPAETTCKQHASVKWLQRTICLAGITAKSTALCLTGCSSRHLMEDALLYLAVLLHDAILCPAPAQATNEDRLGMHKSCHDLDRDHQDRGRDAGSAVLQDLLQRPGPDLVRWAVEQAQSLSHPGTNVQRSQIFQMAGALNSASVTEKQELVRSAISGFGQLPADQRAEALRLVVNTAAAAQVGQTSAAQAQGEVPPLMQNVMVVMKEARLHEMPKEEQQILVQEARQDAVEMIQPQQVLEVVSELRPEERHQVTEALIEAKIVSEDQQPALEAALKPGGLADVLVSGMKLFTLAQENAWAFVAVPFGELFLALMLGVLTCSSGLNTWLRADAVYSLLTLAGAWFASQHLEQVLLRVKEDPMGTVRRWQLAEAQNQTLRRRLEETVPGVEFQAYQLGALGVVVAAAFLAVGLMNTLVGLFELLVTFIAGCSILVVLTSMAFLALRCVMVFGLLQVAGTLLTQASGTGVGAQRPLLEGGFSSGNEGHSAF</sequence>
<gene>
    <name evidence="2" type="ORF">SNAT2548_LOCUS9298</name>
</gene>
<dbReference type="Proteomes" id="UP000604046">
    <property type="component" value="Unassembled WGS sequence"/>
</dbReference>
<keyword evidence="1" id="KW-0812">Transmembrane</keyword>
<keyword evidence="1" id="KW-0472">Membrane</keyword>
<evidence type="ECO:0000313" key="3">
    <source>
        <dbReference type="Proteomes" id="UP000604046"/>
    </source>
</evidence>
<dbReference type="OrthoDB" id="416115at2759"/>